<dbReference type="EMBL" id="JAUSWH010000019">
    <property type="protein sequence ID" value="MDQ0457920.1"/>
    <property type="molecule type" value="Genomic_DNA"/>
</dbReference>
<gene>
    <name evidence="3" type="ORF">QO005_004278</name>
</gene>
<reference evidence="3 4" key="1">
    <citation type="submission" date="2023-07" db="EMBL/GenBank/DDBJ databases">
        <title>Genomic Encyclopedia of Type Strains, Phase IV (KMG-IV): sequencing the most valuable type-strain genomes for metagenomic binning, comparative biology and taxonomic classification.</title>
        <authorList>
            <person name="Goeker M."/>
        </authorList>
    </citation>
    <scope>NUCLEOTIDE SEQUENCE [LARGE SCALE GENOMIC DNA]</scope>
    <source>
        <strain evidence="3 4">DSM 100301</strain>
    </source>
</reference>
<dbReference type="PIRSF" id="PIRSF005384">
    <property type="entry name" value="RpiB_LacA_B"/>
    <property type="match status" value="1"/>
</dbReference>
<sequence length="153" mass="16392">MEKKIVIGTDHLGLQMKNAIADHLRAKGWTVEDIGVHETQPVDYPDVAVELAKRIASHEFERGILVCGTGAGMAITANKVPGVRAVAVNDAYTAERAIASNNAQVITLGALVTGINVAKMYVDIFLANEFQGGGSAIKVQKMEAIDDSYRAQR</sequence>
<dbReference type="Proteomes" id="UP001235269">
    <property type="component" value="Unassembled WGS sequence"/>
</dbReference>
<dbReference type="PANTHER" id="PTHR43732">
    <property type="entry name" value="RIBOSE 5-PHOSPHATE ISOMERASE-RELATED"/>
    <property type="match status" value="1"/>
</dbReference>
<dbReference type="InterPro" id="IPR003500">
    <property type="entry name" value="RpiB_LacA_LacB"/>
</dbReference>
<dbReference type="InterPro" id="IPR051812">
    <property type="entry name" value="SPI_LacAB/RpiB"/>
</dbReference>
<dbReference type="NCBIfam" id="NF004051">
    <property type="entry name" value="PRK05571.1"/>
    <property type="match status" value="1"/>
</dbReference>
<dbReference type="Gene3D" id="3.40.1400.10">
    <property type="entry name" value="Sugar-phosphate isomerase, RpiB/LacA/LacB"/>
    <property type="match status" value="1"/>
</dbReference>
<evidence type="ECO:0000256" key="1">
    <source>
        <dbReference type="ARBA" id="ARBA00008754"/>
    </source>
</evidence>
<name>A0ABU0II39_9HYPH</name>
<evidence type="ECO:0000313" key="3">
    <source>
        <dbReference type="EMBL" id="MDQ0457920.1"/>
    </source>
</evidence>
<dbReference type="Pfam" id="PF02502">
    <property type="entry name" value="LacAB_rpiB"/>
    <property type="match status" value="1"/>
</dbReference>
<dbReference type="SUPFAM" id="SSF89623">
    <property type="entry name" value="Ribose/Galactose isomerase RpiB/AlsB"/>
    <property type="match status" value="1"/>
</dbReference>
<comment type="similarity">
    <text evidence="1">Belongs to the LacAB/RpiB family.</text>
</comment>
<dbReference type="NCBIfam" id="TIGR01120">
    <property type="entry name" value="rpiB"/>
    <property type="match status" value="1"/>
</dbReference>
<keyword evidence="2 3" id="KW-0413">Isomerase</keyword>
<evidence type="ECO:0000256" key="2">
    <source>
        <dbReference type="ARBA" id="ARBA00023235"/>
    </source>
</evidence>
<comment type="caution">
    <text evidence="3">The sequence shown here is derived from an EMBL/GenBank/DDBJ whole genome shotgun (WGS) entry which is preliminary data.</text>
</comment>
<accession>A0ABU0II39</accession>
<dbReference type="EC" id="5.3.1.6" evidence="3"/>
<protein>
    <submittedName>
        <fullName evidence="3">Ribose 5-phosphate isomerase B</fullName>
        <ecNumber evidence="3">5.3.1.6</ecNumber>
    </submittedName>
</protein>
<dbReference type="PANTHER" id="PTHR43732:SF1">
    <property type="entry name" value="RIBOSE 5-PHOSPHATE ISOMERASE"/>
    <property type="match status" value="1"/>
</dbReference>
<organism evidence="3 4">
    <name type="scientific">Rhizobium paknamense</name>
    <dbReference type="NCBI Taxonomy" id="1206817"/>
    <lineage>
        <taxon>Bacteria</taxon>
        <taxon>Pseudomonadati</taxon>
        <taxon>Pseudomonadota</taxon>
        <taxon>Alphaproteobacteria</taxon>
        <taxon>Hyphomicrobiales</taxon>
        <taxon>Rhizobiaceae</taxon>
        <taxon>Rhizobium/Agrobacterium group</taxon>
        <taxon>Rhizobium</taxon>
    </lineage>
</organism>
<dbReference type="GO" id="GO:0004751">
    <property type="term" value="F:ribose-5-phosphate isomerase activity"/>
    <property type="evidence" value="ECO:0007669"/>
    <property type="project" value="UniProtKB-EC"/>
</dbReference>
<evidence type="ECO:0000313" key="4">
    <source>
        <dbReference type="Proteomes" id="UP001235269"/>
    </source>
</evidence>
<dbReference type="RefSeq" id="WP_307160018.1">
    <property type="nucleotide sequence ID" value="NZ_JAUSWH010000019.1"/>
</dbReference>
<proteinExistence type="inferred from homology"/>
<dbReference type="NCBIfam" id="TIGR00689">
    <property type="entry name" value="rpiB_lacA_lacB"/>
    <property type="match status" value="1"/>
</dbReference>
<dbReference type="InterPro" id="IPR004785">
    <property type="entry name" value="RpiB"/>
</dbReference>
<dbReference type="InterPro" id="IPR036569">
    <property type="entry name" value="RpiB_LacA_LacB_sf"/>
</dbReference>
<keyword evidence="4" id="KW-1185">Reference proteome</keyword>